<dbReference type="Proteomes" id="UP000186817">
    <property type="component" value="Unassembled WGS sequence"/>
</dbReference>
<name>A0A1Q9DJ49_SYMMI</name>
<sequence>MDTGSLVHNASCGALDAHFLLQLAHQVFSAAHGYLLVEDDSGDNFNHQGSWFVVKSRVETFLETGAQKLVDDTSPFFSFARPQQRSEPPTDPAGIDGCSSKTLGRWKGDAHRLAPYQYADGSMVKIPRGGRRPVSKEQLRMLGFSSAHLDLKQKLTEDQRQQLIGNTETWSTVQSDKQKHQLLSSSSWQERFGADAGSELAAGCVRFRGRAPAATAASFIASLPTSWTDERLLVHLIAQSLTRRGTYVRLDNQAPMVASEFCRRTIDPTMWTWKVVMSHKWRRPGHITLLELVAVLDCAQATSANNRLAPFQCAGAD</sequence>
<protein>
    <submittedName>
        <fullName evidence="1">Uncharacterized protein</fullName>
    </submittedName>
</protein>
<keyword evidence="2" id="KW-1185">Reference proteome</keyword>
<accession>A0A1Q9DJ49</accession>
<dbReference type="AlphaFoldDB" id="A0A1Q9DJ49"/>
<evidence type="ECO:0000313" key="2">
    <source>
        <dbReference type="Proteomes" id="UP000186817"/>
    </source>
</evidence>
<reference evidence="1 2" key="1">
    <citation type="submission" date="2016-02" db="EMBL/GenBank/DDBJ databases">
        <title>Genome analysis of coral dinoflagellate symbionts highlights evolutionary adaptations to a symbiotic lifestyle.</title>
        <authorList>
            <person name="Aranda M."/>
            <person name="Li Y."/>
            <person name="Liew Y.J."/>
            <person name="Baumgarten S."/>
            <person name="Simakov O."/>
            <person name="Wilson M."/>
            <person name="Piel J."/>
            <person name="Ashoor H."/>
            <person name="Bougouffa S."/>
            <person name="Bajic V.B."/>
            <person name="Ryu T."/>
            <person name="Ravasi T."/>
            <person name="Bayer T."/>
            <person name="Micklem G."/>
            <person name="Kim H."/>
            <person name="Bhak J."/>
            <person name="Lajeunesse T.C."/>
            <person name="Voolstra C.R."/>
        </authorList>
    </citation>
    <scope>NUCLEOTIDE SEQUENCE [LARGE SCALE GENOMIC DNA]</scope>
    <source>
        <strain evidence="1 2">CCMP2467</strain>
    </source>
</reference>
<comment type="caution">
    <text evidence="1">The sequence shown here is derived from an EMBL/GenBank/DDBJ whole genome shotgun (WGS) entry which is preliminary data.</text>
</comment>
<proteinExistence type="predicted"/>
<dbReference type="OrthoDB" id="10507377at2759"/>
<organism evidence="1 2">
    <name type="scientific">Symbiodinium microadriaticum</name>
    <name type="common">Dinoflagellate</name>
    <name type="synonym">Zooxanthella microadriatica</name>
    <dbReference type="NCBI Taxonomy" id="2951"/>
    <lineage>
        <taxon>Eukaryota</taxon>
        <taxon>Sar</taxon>
        <taxon>Alveolata</taxon>
        <taxon>Dinophyceae</taxon>
        <taxon>Suessiales</taxon>
        <taxon>Symbiodiniaceae</taxon>
        <taxon>Symbiodinium</taxon>
    </lineage>
</organism>
<gene>
    <name evidence="1" type="ORF">AK812_SmicGene22699</name>
</gene>
<dbReference type="EMBL" id="LSRX01000512">
    <property type="protein sequence ID" value="OLP95204.1"/>
    <property type="molecule type" value="Genomic_DNA"/>
</dbReference>
<evidence type="ECO:0000313" key="1">
    <source>
        <dbReference type="EMBL" id="OLP95204.1"/>
    </source>
</evidence>